<gene>
    <name evidence="1" type="ORF">IOE58_09380</name>
</gene>
<dbReference type="EMBL" id="JADEYR010000009">
    <property type="protein sequence ID" value="MBE9404385.1"/>
    <property type="molecule type" value="Genomic_DNA"/>
</dbReference>
<dbReference type="Proteomes" id="UP000644727">
    <property type="component" value="Unassembled WGS sequence"/>
</dbReference>
<proteinExistence type="predicted"/>
<protein>
    <recommendedName>
        <fullName evidence="3">Antitoxin</fullName>
    </recommendedName>
</protein>
<reference evidence="1 2" key="1">
    <citation type="submission" date="2020-10" db="EMBL/GenBank/DDBJ databases">
        <title>Draft genome and description of Brachybacterium epidermidis sp nov.</title>
        <authorList>
            <person name="Boxberger M."/>
            <person name="La Scola B."/>
        </authorList>
    </citation>
    <scope>NUCLEOTIDE SEQUENCE [LARGE SCALE GENOMIC DNA]</scope>
    <source>
        <strain evidence="1 2">Marseille-Q2903</strain>
    </source>
</reference>
<comment type="caution">
    <text evidence="1">The sequence shown here is derived from an EMBL/GenBank/DDBJ whole genome shotgun (WGS) entry which is preliminary data.</text>
</comment>
<evidence type="ECO:0000313" key="2">
    <source>
        <dbReference type="Proteomes" id="UP000644727"/>
    </source>
</evidence>
<accession>A0ABR9W4M5</accession>
<keyword evidence="2" id="KW-1185">Reference proteome</keyword>
<evidence type="ECO:0000313" key="1">
    <source>
        <dbReference type="EMBL" id="MBE9404385.1"/>
    </source>
</evidence>
<evidence type="ECO:0008006" key="3">
    <source>
        <dbReference type="Google" id="ProtNLM"/>
    </source>
</evidence>
<sequence length="72" mass="8218">MANLTITVDEQVLRRARIRALQRDASVNRYRAETLERYVGGAGQDSIDEIIDGLDRPGGRRRVAFFCRTPVR</sequence>
<name>A0ABR9W4M5_9MICO</name>
<dbReference type="RefSeq" id="WP_193866129.1">
    <property type="nucleotide sequence ID" value="NZ_JADEYR010000009.1"/>
</dbReference>
<organism evidence="1 2">
    <name type="scientific">Brachybacterium epidermidis</name>
    <dbReference type="NCBI Taxonomy" id="2781983"/>
    <lineage>
        <taxon>Bacteria</taxon>
        <taxon>Bacillati</taxon>
        <taxon>Actinomycetota</taxon>
        <taxon>Actinomycetes</taxon>
        <taxon>Micrococcales</taxon>
        <taxon>Dermabacteraceae</taxon>
        <taxon>Brachybacterium</taxon>
    </lineage>
</organism>